<feature type="compositionally biased region" description="Low complexity" evidence="2">
    <location>
        <begin position="16"/>
        <end position="29"/>
    </location>
</feature>
<comment type="caution">
    <text evidence="4">The sequence shown here is derived from an EMBL/GenBank/DDBJ whole genome shotgun (WGS) entry which is preliminary data.</text>
</comment>
<dbReference type="AlphaFoldDB" id="K0S5D7"/>
<evidence type="ECO:0000256" key="1">
    <source>
        <dbReference type="SAM" id="Coils"/>
    </source>
</evidence>
<accession>K0S5D7</accession>
<keyword evidence="5" id="KW-1185">Reference proteome</keyword>
<feature type="region of interest" description="Disordered" evidence="2">
    <location>
        <begin position="16"/>
        <end position="114"/>
    </location>
</feature>
<dbReference type="Proteomes" id="UP000266841">
    <property type="component" value="Unassembled WGS sequence"/>
</dbReference>
<feature type="compositionally biased region" description="Gly residues" evidence="2">
    <location>
        <begin position="88"/>
        <end position="104"/>
    </location>
</feature>
<evidence type="ECO:0000256" key="2">
    <source>
        <dbReference type="SAM" id="MobiDB-lite"/>
    </source>
</evidence>
<dbReference type="EMBL" id="AGNL01021015">
    <property type="protein sequence ID" value="EJK60495.1"/>
    <property type="molecule type" value="Genomic_DNA"/>
</dbReference>
<proteinExistence type="predicted"/>
<organism evidence="4 5">
    <name type="scientific">Thalassiosira oceanica</name>
    <name type="common">Marine diatom</name>
    <dbReference type="NCBI Taxonomy" id="159749"/>
    <lineage>
        <taxon>Eukaryota</taxon>
        <taxon>Sar</taxon>
        <taxon>Stramenopiles</taxon>
        <taxon>Ochrophyta</taxon>
        <taxon>Bacillariophyta</taxon>
        <taxon>Coscinodiscophyceae</taxon>
        <taxon>Thalassiosirophycidae</taxon>
        <taxon>Thalassiosirales</taxon>
        <taxon>Thalassiosiraceae</taxon>
        <taxon>Thalassiosira</taxon>
    </lineage>
</organism>
<feature type="chain" id="PRO_5005686713" evidence="3">
    <location>
        <begin position="17"/>
        <end position="161"/>
    </location>
</feature>
<name>K0S5D7_THAOC</name>
<reference evidence="4 5" key="1">
    <citation type="journal article" date="2012" name="Genome Biol.">
        <title>Genome and low-iron response of an oceanic diatom adapted to chronic iron limitation.</title>
        <authorList>
            <person name="Lommer M."/>
            <person name="Specht M."/>
            <person name="Roy A.S."/>
            <person name="Kraemer L."/>
            <person name="Andreson R."/>
            <person name="Gutowska M.A."/>
            <person name="Wolf J."/>
            <person name="Bergner S.V."/>
            <person name="Schilhabel M.B."/>
            <person name="Klostermeier U.C."/>
            <person name="Beiko R.G."/>
            <person name="Rosenstiel P."/>
            <person name="Hippler M."/>
            <person name="Laroche J."/>
        </authorList>
    </citation>
    <scope>NUCLEOTIDE SEQUENCE [LARGE SCALE GENOMIC DNA]</scope>
    <source>
        <strain evidence="4 5">CCMP1005</strain>
    </source>
</reference>
<keyword evidence="3" id="KW-0732">Signal</keyword>
<evidence type="ECO:0000256" key="3">
    <source>
        <dbReference type="SAM" id="SignalP"/>
    </source>
</evidence>
<sequence length="161" mass="16589">MRSLALLGCCAAAAAAAGPGAMPPATSRPLPSPSPDRPGSADTDRIQHIGSPASLAGARSRRRGAAGGDRGRQPAFGGSVRPRAGRRGSNGVGGRTSPGVGGPLGYSDHPTNLPRLEVARTSGHRLSVDKLRVDLMRSELAAKEAEGRAARYEHELNEIKK</sequence>
<keyword evidence="1" id="KW-0175">Coiled coil</keyword>
<feature type="non-terminal residue" evidence="4">
    <location>
        <position position="161"/>
    </location>
</feature>
<evidence type="ECO:0000313" key="4">
    <source>
        <dbReference type="EMBL" id="EJK60495.1"/>
    </source>
</evidence>
<feature type="signal peptide" evidence="3">
    <location>
        <begin position="1"/>
        <end position="16"/>
    </location>
</feature>
<protein>
    <submittedName>
        <fullName evidence="4">Uncharacterized protein</fullName>
    </submittedName>
</protein>
<gene>
    <name evidence="4" type="ORF">THAOC_19140</name>
</gene>
<evidence type="ECO:0000313" key="5">
    <source>
        <dbReference type="Proteomes" id="UP000266841"/>
    </source>
</evidence>
<feature type="coiled-coil region" evidence="1">
    <location>
        <begin position="128"/>
        <end position="155"/>
    </location>
</feature>